<feature type="compositionally biased region" description="Basic and acidic residues" evidence="4">
    <location>
        <begin position="629"/>
        <end position="643"/>
    </location>
</feature>
<dbReference type="EMBL" id="JH668227">
    <property type="protein sequence ID" value="EIM22673.1"/>
    <property type="molecule type" value="Genomic_DNA"/>
</dbReference>
<evidence type="ECO:0000256" key="4">
    <source>
        <dbReference type="SAM" id="MobiDB-lite"/>
    </source>
</evidence>
<dbReference type="Pfam" id="PF10165">
    <property type="entry name" value="Ric8"/>
    <property type="match status" value="1"/>
</dbReference>
<dbReference type="KEGG" id="wse:WALSEDRAFT_59885"/>
<feature type="region of interest" description="Disordered" evidence="4">
    <location>
        <begin position="610"/>
        <end position="643"/>
    </location>
</feature>
<keyword evidence="3" id="KW-0143">Chaperone</keyword>
<dbReference type="RefSeq" id="XP_006957338.1">
    <property type="nucleotide sequence ID" value="XM_006957276.1"/>
</dbReference>
<dbReference type="AlphaFoldDB" id="I4YFD1"/>
<protein>
    <submittedName>
        <fullName evidence="5">Uncharacterized protein</fullName>
    </submittedName>
</protein>
<comment type="similarity">
    <text evidence="1">Belongs to the synembryn family.</text>
</comment>
<proteinExistence type="inferred from homology"/>
<dbReference type="InterPro" id="IPR019318">
    <property type="entry name" value="Gua_nucleotide_exch_fac_Ric8"/>
</dbReference>
<organism evidence="5 6">
    <name type="scientific">Wallemia mellicola (strain ATCC MYA-4683 / CBS 633.66)</name>
    <name type="common">Wallemia sebi (CBS 633.66)</name>
    <dbReference type="NCBI Taxonomy" id="671144"/>
    <lineage>
        <taxon>Eukaryota</taxon>
        <taxon>Fungi</taxon>
        <taxon>Dikarya</taxon>
        <taxon>Basidiomycota</taxon>
        <taxon>Wallemiomycotina</taxon>
        <taxon>Wallemiomycetes</taxon>
        <taxon>Wallemiales</taxon>
        <taxon>Wallemiaceae</taxon>
        <taxon>Wallemia</taxon>
    </lineage>
</organism>
<gene>
    <name evidence="5" type="ORF">WALSEDRAFT_59885</name>
</gene>
<dbReference type="GeneID" id="18473607"/>
<dbReference type="PANTHER" id="PTHR12425">
    <property type="entry name" value="SYNEMBRYN"/>
    <property type="match status" value="1"/>
</dbReference>
<dbReference type="GO" id="GO:0005085">
    <property type="term" value="F:guanyl-nucleotide exchange factor activity"/>
    <property type="evidence" value="ECO:0007669"/>
    <property type="project" value="UniProtKB-KW"/>
</dbReference>
<keyword evidence="6" id="KW-1185">Reference proteome</keyword>
<evidence type="ECO:0000313" key="6">
    <source>
        <dbReference type="Proteomes" id="UP000005242"/>
    </source>
</evidence>
<dbReference type="OMA" id="GFLFHKG"/>
<dbReference type="InParanoid" id="I4YFD1"/>
<sequence length="643" mass="71731">MKRLSGYFQRDLSRRDNESLNQRYHLGFASHYKSLQPHEKTTFQSTEIFIGFLENSEINTYDRDVFLRILLLDLRPGGVSDKWDIQTALSALKVIKVLGRSSIGTTALTTIDAFNCLASLLERKGYNESTATTPSLTSRLQSHRASYITSSDTISVSECHLESMTIVANTLLLHEQARYNAVQSNIPSLCYQALKAQQNTSDIHFVAARCLFLCTLKPDPVVTKLVHEDNLVDVIHARLIQYTPYIIPSNKSNDIPPRSKELVTDILKLFFNLTLHHKSSNSSPILGENWDEKFSKLLQPLLILFMDLTGNSNVNAISPIPQPIPQVIHSLLCFPFKPFTQIWSNPHSSGSFSPSAAINRLSRSLSRASVVQYDTSKLNFENMDNYPLLNRLIELLNNVISAFWPSSSLEGGESVDSAQAKTKSAGVGINLDETLSPLIMLLRKLVAEDTRGNGGFKGSLWRLLGLHDIDRSVKMEQRGDSLGVFVRFLTSSLFPSIKTTVGELLFALCDNDPTKMSSTIGFGNAAGFLFSKGLLSAGAGDPAETGVNPVTGAYEEARSGGPEEMTEEEKEAEAEKLFDAFDRLNRNGIIKTSNPMQDPKNQARFQEIEEEEVDELKKQDEQDEEDVEQMMKEYKSRKDKSTP</sequence>
<name>I4YFD1_WALMC</name>
<dbReference type="GO" id="GO:0005737">
    <property type="term" value="C:cytoplasm"/>
    <property type="evidence" value="ECO:0007669"/>
    <property type="project" value="TreeGrafter"/>
</dbReference>
<dbReference type="PANTHER" id="PTHR12425:SF5">
    <property type="entry name" value="SYNEMBRYN"/>
    <property type="match status" value="1"/>
</dbReference>
<keyword evidence="2" id="KW-0344">Guanine-nucleotide releasing factor</keyword>
<dbReference type="HOGENOM" id="CLU_015532_1_0_1"/>
<dbReference type="GO" id="GO:0007186">
    <property type="term" value="P:G protein-coupled receptor signaling pathway"/>
    <property type="evidence" value="ECO:0007669"/>
    <property type="project" value="TreeGrafter"/>
</dbReference>
<dbReference type="eggNOG" id="KOG4464">
    <property type="taxonomic scope" value="Eukaryota"/>
</dbReference>
<accession>I4YFD1</accession>
<dbReference type="GO" id="GO:0001965">
    <property type="term" value="F:G-protein alpha-subunit binding"/>
    <property type="evidence" value="ECO:0007669"/>
    <property type="project" value="TreeGrafter"/>
</dbReference>
<dbReference type="OrthoDB" id="5585685at2759"/>
<evidence type="ECO:0000256" key="1">
    <source>
        <dbReference type="ARBA" id="ARBA00009049"/>
    </source>
</evidence>
<dbReference type="STRING" id="671144.I4YFD1"/>
<evidence type="ECO:0000256" key="2">
    <source>
        <dbReference type="ARBA" id="ARBA00022658"/>
    </source>
</evidence>
<evidence type="ECO:0000313" key="5">
    <source>
        <dbReference type="EMBL" id="EIM22673.1"/>
    </source>
</evidence>
<dbReference type="Proteomes" id="UP000005242">
    <property type="component" value="Unassembled WGS sequence"/>
</dbReference>
<reference evidence="5 6" key="1">
    <citation type="journal article" date="2012" name="Fungal Genet. Biol.">
        <title>The genome of the xerotolerant mold Wallemia sebi reveals adaptations to osmotic stress and suggests cryptic sexual reproduction.</title>
        <authorList>
            <person name="Padamsee M."/>
            <person name="Kumar T.K.A."/>
            <person name="Riley R."/>
            <person name="Binder M."/>
            <person name="Boyd A."/>
            <person name="Calvo A.M."/>
            <person name="Furukawa K."/>
            <person name="Hesse C."/>
            <person name="Hohmann S."/>
            <person name="James T.Y."/>
            <person name="LaButti K."/>
            <person name="Lapidus A."/>
            <person name="Lindquist E."/>
            <person name="Lucas S."/>
            <person name="Miller K."/>
            <person name="Shantappa S."/>
            <person name="Grigoriev I.V."/>
            <person name="Hibbett D.S."/>
            <person name="McLaughlin D.J."/>
            <person name="Spatafora J.W."/>
            <person name="Aime M.C."/>
        </authorList>
    </citation>
    <scope>NUCLEOTIDE SEQUENCE [LARGE SCALE GENOMIC DNA]</scope>
    <source>
        <strain evidence="6">ATCC MYA-4683 / CBS 633.66</strain>
    </source>
</reference>
<evidence type="ECO:0000256" key="3">
    <source>
        <dbReference type="ARBA" id="ARBA00023186"/>
    </source>
</evidence>